<evidence type="ECO:0000313" key="1">
    <source>
        <dbReference type="EMBL" id="GJU09024.1"/>
    </source>
</evidence>
<comment type="caution">
    <text evidence="1">The sequence shown here is derived from an EMBL/GenBank/DDBJ whole genome shotgun (WGS) entry which is preliminary data.</text>
</comment>
<proteinExistence type="predicted"/>
<organism evidence="1 2">
    <name type="scientific">Tanacetum coccineum</name>
    <dbReference type="NCBI Taxonomy" id="301880"/>
    <lineage>
        <taxon>Eukaryota</taxon>
        <taxon>Viridiplantae</taxon>
        <taxon>Streptophyta</taxon>
        <taxon>Embryophyta</taxon>
        <taxon>Tracheophyta</taxon>
        <taxon>Spermatophyta</taxon>
        <taxon>Magnoliopsida</taxon>
        <taxon>eudicotyledons</taxon>
        <taxon>Gunneridae</taxon>
        <taxon>Pentapetalae</taxon>
        <taxon>asterids</taxon>
        <taxon>campanulids</taxon>
        <taxon>Asterales</taxon>
        <taxon>Asteraceae</taxon>
        <taxon>Asteroideae</taxon>
        <taxon>Anthemideae</taxon>
        <taxon>Anthemidinae</taxon>
        <taxon>Tanacetum</taxon>
    </lineage>
</organism>
<protein>
    <submittedName>
        <fullName evidence="1">Uncharacterized protein</fullName>
    </submittedName>
</protein>
<sequence length="273" mass="30089">MMNPARLLRQLKPISNGYQQPSGVQLPHLTKSLLLLSSEFPMAASDVSRIRGLGFDFKVLIGFSSYKGMHSFSTCFKPLTGFPSFGFSLNSRAITLVVPMIPTTKEDTDLADDVPFTYCTMVSSQRSRLPLARLSDINLSSFLSLVSAGDGFAGFEEVTFPLIPSGNPRNGLQSFSFNFDTNTGQSTTLERAHNKLYLVIFSTLTNLKHLLHLFKPAFQSDYTSDPAERGGFLPPVFADPDPPILFESALVFSYSSIALATRFSTILLNIFRS</sequence>
<dbReference type="Proteomes" id="UP001151760">
    <property type="component" value="Unassembled WGS sequence"/>
</dbReference>
<accession>A0ABQ5J905</accession>
<reference evidence="1" key="1">
    <citation type="journal article" date="2022" name="Int. J. Mol. Sci.">
        <title>Draft Genome of Tanacetum Coccineum: Genomic Comparison of Closely Related Tanacetum-Family Plants.</title>
        <authorList>
            <person name="Yamashiro T."/>
            <person name="Shiraishi A."/>
            <person name="Nakayama K."/>
            <person name="Satake H."/>
        </authorList>
    </citation>
    <scope>NUCLEOTIDE SEQUENCE</scope>
</reference>
<reference evidence="1" key="2">
    <citation type="submission" date="2022-01" db="EMBL/GenBank/DDBJ databases">
        <authorList>
            <person name="Yamashiro T."/>
            <person name="Shiraishi A."/>
            <person name="Satake H."/>
            <person name="Nakayama K."/>
        </authorList>
    </citation>
    <scope>NUCLEOTIDE SEQUENCE</scope>
</reference>
<dbReference type="EMBL" id="BQNB010021690">
    <property type="protein sequence ID" value="GJU09024.1"/>
    <property type="molecule type" value="Genomic_DNA"/>
</dbReference>
<gene>
    <name evidence="1" type="ORF">Tco_1125454</name>
</gene>
<evidence type="ECO:0000313" key="2">
    <source>
        <dbReference type="Proteomes" id="UP001151760"/>
    </source>
</evidence>
<keyword evidence="2" id="KW-1185">Reference proteome</keyword>
<name>A0ABQ5J905_9ASTR</name>